<dbReference type="Proteomes" id="UP000005850">
    <property type="component" value="Chromosome"/>
</dbReference>
<evidence type="ECO:0000313" key="2">
    <source>
        <dbReference type="Proteomes" id="UP000005850"/>
    </source>
</evidence>
<dbReference type="RefSeq" id="WP_003337116.1">
    <property type="nucleotide sequence ID" value="NZ_CP007806.1"/>
</dbReference>
<dbReference type="STRING" id="1042163.BRLA_c031250"/>
<dbReference type="HOGENOM" id="CLU_3305846_0_0_9"/>
<keyword evidence="2" id="KW-1185">Reference proteome</keyword>
<protein>
    <submittedName>
        <fullName evidence="1">Uncharacterized protein</fullName>
    </submittedName>
</protein>
<proteinExistence type="predicted"/>
<dbReference type="EMBL" id="CP007806">
    <property type="protein sequence ID" value="AIG27437.1"/>
    <property type="molecule type" value="Genomic_DNA"/>
</dbReference>
<evidence type="ECO:0000313" key="1">
    <source>
        <dbReference type="EMBL" id="AIG27437.1"/>
    </source>
</evidence>
<dbReference type="AlphaFoldDB" id="A0A075R4G6"/>
<dbReference type="KEGG" id="blr:BRLA_c031250"/>
<gene>
    <name evidence="1" type="ORF">BRLA_c031250</name>
</gene>
<name>A0A075R4G6_BRELA</name>
<sequence length="42" mass="4829">MIELNLIPKDGLVQILSFAMEYRWQLFLIVGAIIGYKKFQGA</sequence>
<accession>A0A075R4G6</accession>
<organism evidence="1 2">
    <name type="scientific">Brevibacillus laterosporus LMG 15441</name>
    <dbReference type="NCBI Taxonomy" id="1042163"/>
    <lineage>
        <taxon>Bacteria</taxon>
        <taxon>Bacillati</taxon>
        <taxon>Bacillota</taxon>
        <taxon>Bacilli</taxon>
        <taxon>Bacillales</taxon>
        <taxon>Paenibacillaceae</taxon>
        <taxon>Brevibacillus</taxon>
    </lineage>
</organism>
<reference evidence="1 2" key="1">
    <citation type="journal article" date="2011" name="J. Bacteriol.">
        <title>Genome sequence of Brevibacillus laterosporus LMG 15441, a pathogen of invertebrates.</title>
        <authorList>
            <person name="Djukic M."/>
            <person name="Poehlein A."/>
            <person name="Thurmer A."/>
            <person name="Daniel R."/>
        </authorList>
    </citation>
    <scope>NUCLEOTIDE SEQUENCE [LARGE SCALE GENOMIC DNA]</scope>
    <source>
        <strain evidence="1 2">LMG 15441</strain>
    </source>
</reference>